<dbReference type="InterPro" id="IPR015943">
    <property type="entry name" value="WD40/YVTN_repeat-like_dom_sf"/>
</dbReference>
<evidence type="ECO:0000313" key="4">
    <source>
        <dbReference type="Proteomes" id="UP000694389"/>
    </source>
</evidence>
<reference evidence="3" key="2">
    <citation type="submission" date="2025-09" db="UniProtKB">
        <authorList>
            <consortium name="Ensembl"/>
        </authorList>
    </citation>
    <scope>IDENTIFICATION</scope>
</reference>
<feature type="compositionally biased region" description="Polar residues" evidence="2">
    <location>
        <begin position="24"/>
        <end position="33"/>
    </location>
</feature>
<dbReference type="SUPFAM" id="SSF50978">
    <property type="entry name" value="WD40 repeat-like"/>
    <property type="match status" value="1"/>
</dbReference>
<reference evidence="3" key="1">
    <citation type="submission" date="2025-08" db="UniProtKB">
        <authorList>
            <consortium name="Ensembl"/>
        </authorList>
    </citation>
    <scope>IDENTIFICATION</scope>
</reference>
<dbReference type="Pfam" id="PF00400">
    <property type="entry name" value="WD40"/>
    <property type="match status" value="2"/>
</dbReference>
<evidence type="ECO:0000313" key="3">
    <source>
        <dbReference type="Ensembl" id="ENSDLAP00005027881.2"/>
    </source>
</evidence>
<dbReference type="PANTHER" id="PTHR45532">
    <property type="entry name" value="WD REPEAT-CONTAINING PROTEIN 97"/>
    <property type="match status" value="1"/>
</dbReference>
<dbReference type="GeneTree" id="ENSGT00940000163397"/>
<feature type="region of interest" description="Disordered" evidence="2">
    <location>
        <begin position="1"/>
        <end position="33"/>
    </location>
</feature>
<feature type="repeat" description="WD" evidence="1">
    <location>
        <begin position="545"/>
        <end position="572"/>
    </location>
</feature>
<protein>
    <submittedName>
        <fullName evidence="3">Uncharacterized protein</fullName>
    </submittedName>
</protein>
<sequence length="731" mass="81029">MVAPGEETRTTTVVYPSPPPKLLSQENGTSNGRKQNLFKQDVKQATGKVDYVDMMLTSFDDFQRSYTPYMLSLCLTLQVKNSKSKQHVFAHGLHRVQHLPCDSPVRFMMYSEAAAAFISLHADNTVCLYKADGHKQTSIAHLPFMGLTATKISGHLVGWGPGPVFTLLNSELDPLDAAHDALDIRVCQAAEHSTELVTAGVGNVCVWSVMLMRCKVRIQEGLQQSTFTQMALAPPRSDRPHRAFAACGQAVTVVDLNAGKVLQHKRDLCSRCVCVHLSIRIWGPDWELRVTFVGHNGKVIIMLLSASVDCTIRCWDMEEGHVIECVHTEPENPPLFIGGNRKGDTFFSFSHQGVDFWTIRTLYTLHCKLKGDKGAPLRQILVSPFPAPYPTRVLCVSGDSDIVLVAAETGAVLTSFKATQRILCADYCLHKEILLALTETGTVLQANTLTNPITLMDGVTEDDVQNLPVPGPACCLVLYSYVAETQGALEEWRIGEIIFISANLIALCLNRFLTILGQSGGCVSVLKMDDGKVFYRTPAHNGQRVTAVQVYPENGYLLSTGEDMTVVVWRVNPYVQECLSKMLSLHCGQPLVYLAALDRQLALTFQDPNSGTYNLMHFNLLNQSQTGYSPVEGHLDHFTGKKNCRKQYMLLHLSVCVCNPSRTLRLNAVPECLVYGGFGGELFLGIRGDLYRMDCAKFLPHIYQQLVTSQLTAWLMDDVGDNLIFKQSYKI</sequence>
<proteinExistence type="predicted"/>
<dbReference type="SMART" id="SM00320">
    <property type="entry name" value="WD40"/>
    <property type="match status" value="4"/>
</dbReference>
<dbReference type="Ensembl" id="ENSDLAT00005029729.2">
    <property type="protein sequence ID" value="ENSDLAP00005027881.2"/>
    <property type="gene ID" value="ENSDLAG00005012493.2"/>
</dbReference>
<dbReference type="InterPro" id="IPR036322">
    <property type="entry name" value="WD40_repeat_dom_sf"/>
</dbReference>
<dbReference type="AlphaFoldDB" id="A0A8C4GS16"/>
<dbReference type="PROSITE" id="PS50082">
    <property type="entry name" value="WD_REPEATS_2"/>
    <property type="match status" value="1"/>
</dbReference>
<evidence type="ECO:0000256" key="1">
    <source>
        <dbReference type="PROSITE-ProRule" id="PRU00221"/>
    </source>
</evidence>
<organism evidence="3 4">
    <name type="scientific">Dicentrarchus labrax</name>
    <name type="common">European seabass</name>
    <name type="synonym">Morone labrax</name>
    <dbReference type="NCBI Taxonomy" id="13489"/>
    <lineage>
        <taxon>Eukaryota</taxon>
        <taxon>Metazoa</taxon>
        <taxon>Chordata</taxon>
        <taxon>Craniata</taxon>
        <taxon>Vertebrata</taxon>
        <taxon>Euteleostomi</taxon>
        <taxon>Actinopterygii</taxon>
        <taxon>Neopterygii</taxon>
        <taxon>Teleostei</taxon>
        <taxon>Neoteleostei</taxon>
        <taxon>Acanthomorphata</taxon>
        <taxon>Eupercaria</taxon>
        <taxon>Moronidae</taxon>
        <taxon>Dicentrarchus</taxon>
    </lineage>
</organism>
<dbReference type="InterPro" id="IPR001680">
    <property type="entry name" value="WD40_rpt"/>
</dbReference>
<dbReference type="PANTHER" id="PTHR45532:SF1">
    <property type="entry name" value="WD REPEAT-CONTAINING PROTEIN 97"/>
    <property type="match status" value="1"/>
</dbReference>
<keyword evidence="4" id="KW-1185">Reference proteome</keyword>
<accession>A0A8C4GS16</accession>
<dbReference type="Proteomes" id="UP000694389">
    <property type="component" value="Unassembled WGS sequence"/>
</dbReference>
<name>A0A8C4GS16_DICLA</name>
<dbReference type="Gene3D" id="2.130.10.10">
    <property type="entry name" value="YVTN repeat-like/Quinoprotein amine dehydrogenase"/>
    <property type="match status" value="2"/>
</dbReference>
<evidence type="ECO:0000256" key="2">
    <source>
        <dbReference type="SAM" id="MobiDB-lite"/>
    </source>
</evidence>
<keyword evidence="1" id="KW-0853">WD repeat</keyword>